<dbReference type="Pfam" id="PF00011">
    <property type="entry name" value="HSP20"/>
    <property type="match status" value="1"/>
</dbReference>
<dbReference type="PANTHER" id="PTHR11527">
    <property type="entry name" value="HEAT-SHOCK PROTEIN 20 FAMILY MEMBER"/>
    <property type="match status" value="1"/>
</dbReference>
<keyword evidence="6" id="KW-0812">Transmembrane</keyword>
<dbReference type="InterPro" id="IPR002068">
    <property type="entry name" value="A-crystallin/Hsp20_dom"/>
</dbReference>
<feature type="transmembrane region" description="Helical" evidence="6">
    <location>
        <begin position="289"/>
        <end position="309"/>
    </location>
</feature>
<proteinExistence type="inferred from homology"/>
<feature type="transmembrane region" description="Helical" evidence="6">
    <location>
        <begin position="357"/>
        <end position="384"/>
    </location>
</feature>
<protein>
    <submittedName>
        <fullName evidence="8">Alpha crystallin/Hsp20 domain</fullName>
    </submittedName>
</protein>
<feature type="transmembrane region" description="Helical" evidence="6">
    <location>
        <begin position="321"/>
        <end position="345"/>
    </location>
</feature>
<comment type="similarity">
    <text evidence="4 5">Belongs to the small heat shock protein (HSP20) family.</text>
</comment>
<dbReference type="Gene3D" id="2.60.40.790">
    <property type="match status" value="1"/>
</dbReference>
<evidence type="ECO:0000313" key="8">
    <source>
        <dbReference type="EMBL" id="KAK6944778.1"/>
    </source>
</evidence>
<evidence type="ECO:0000313" key="9">
    <source>
        <dbReference type="Proteomes" id="UP001370490"/>
    </source>
</evidence>
<evidence type="ECO:0000256" key="3">
    <source>
        <dbReference type="ARBA" id="ARBA00023016"/>
    </source>
</evidence>
<evidence type="ECO:0000259" key="7">
    <source>
        <dbReference type="PROSITE" id="PS01031"/>
    </source>
</evidence>
<reference evidence="8 9" key="1">
    <citation type="submission" date="2023-12" db="EMBL/GenBank/DDBJ databases">
        <title>A high-quality genome assembly for Dillenia turbinata (Dilleniales).</title>
        <authorList>
            <person name="Chanderbali A."/>
        </authorList>
    </citation>
    <scope>NUCLEOTIDE SEQUENCE [LARGE SCALE GENOMIC DNA]</scope>
    <source>
        <strain evidence="8">LSX21</strain>
        <tissue evidence="8">Leaf</tissue>
    </source>
</reference>
<evidence type="ECO:0000256" key="6">
    <source>
        <dbReference type="SAM" id="Phobius"/>
    </source>
</evidence>
<dbReference type="Proteomes" id="UP001370490">
    <property type="component" value="Unassembled WGS sequence"/>
</dbReference>
<keyword evidence="6" id="KW-0472">Membrane</keyword>
<accession>A0AAN8ZS35</accession>
<dbReference type="SUPFAM" id="SSF49764">
    <property type="entry name" value="HSP20-like chaperones"/>
    <property type="match status" value="1"/>
</dbReference>
<sequence>MADNYQMGEEFYVDSSGCNVGDNVMYGSYLIAMWHNSQGHEESKISHAVYTTIFMLLVLIGLVSLVHTCRVLRRATKGLQALVESGRFDDLINTWDGYGNTILHLATSLKQMEILMIHFFSFRAYDHNQIGSSFKFLSSKATVAVNKRYENGLTALDITQHLPRDLKVMENRKFFQSSRVLEARTIPQMGWGARSHQPNRRREIIPLEVKRHNVTAVMAYQAGLNPPSRVWQDDVHILDSGTNATEIHHPEKLIQSWICNITNFLEPNGTKEFLPGAALLVTNCPRGHLFFWICNTVSFLASSDIVLLLESGLPSKKRIVMWILMTSMWVTLTFIALTYLISMVAITVTLSGPFSFTFYYCLLSCSFGELFSIVGRTVVIIAFLGPPGGVACGISNTLQQMLDERSNHAPTKTYVGDAKAIAATPADVKEYNDSYVLIVDMPGLKSGDVKVQVEDANMLVISGERKREEEKDGVKYLRMERRVGKFMRKFALPENANVDDISAVCQDGVLTVTVKKLPPPEPKKPKTIEVKIA</sequence>
<dbReference type="EMBL" id="JBAMMX010000003">
    <property type="protein sequence ID" value="KAK6944778.1"/>
    <property type="molecule type" value="Genomic_DNA"/>
</dbReference>
<gene>
    <name evidence="8" type="ORF">RJ641_025880</name>
</gene>
<feature type="transmembrane region" description="Helical" evidence="6">
    <location>
        <begin position="48"/>
        <end position="67"/>
    </location>
</feature>
<dbReference type="AlphaFoldDB" id="A0AAN8ZS35"/>
<comment type="caution">
    <text evidence="8">The sequence shown here is derived from an EMBL/GenBank/DDBJ whole genome shotgun (WGS) entry which is preliminary data.</text>
</comment>
<comment type="subcellular location">
    <subcellularLocation>
        <location evidence="1">Cytoplasm</location>
    </subcellularLocation>
</comment>
<evidence type="ECO:0000256" key="5">
    <source>
        <dbReference type="RuleBase" id="RU003616"/>
    </source>
</evidence>
<evidence type="ECO:0000256" key="4">
    <source>
        <dbReference type="PROSITE-ProRule" id="PRU00285"/>
    </source>
</evidence>
<dbReference type="PROSITE" id="PS01031">
    <property type="entry name" value="SHSP"/>
    <property type="match status" value="1"/>
</dbReference>
<dbReference type="GO" id="GO:0005737">
    <property type="term" value="C:cytoplasm"/>
    <property type="evidence" value="ECO:0007669"/>
    <property type="project" value="UniProtKB-SubCell"/>
</dbReference>
<dbReference type="InterPro" id="IPR031107">
    <property type="entry name" value="Small_HSP"/>
</dbReference>
<dbReference type="FunFam" id="2.60.40.790:FF:000010">
    <property type="entry name" value="17.3 kDa class II heat shock protein-like"/>
    <property type="match status" value="1"/>
</dbReference>
<name>A0AAN8ZS35_9MAGN</name>
<keyword evidence="6" id="KW-1133">Transmembrane helix</keyword>
<evidence type="ECO:0000256" key="1">
    <source>
        <dbReference type="ARBA" id="ARBA00004496"/>
    </source>
</evidence>
<keyword evidence="2" id="KW-0963">Cytoplasm</keyword>
<feature type="domain" description="SHSP" evidence="7">
    <location>
        <begin position="417"/>
        <end position="533"/>
    </location>
</feature>
<evidence type="ECO:0000256" key="2">
    <source>
        <dbReference type="ARBA" id="ARBA00022490"/>
    </source>
</evidence>
<organism evidence="8 9">
    <name type="scientific">Dillenia turbinata</name>
    <dbReference type="NCBI Taxonomy" id="194707"/>
    <lineage>
        <taxon>Eukaryota</taxon>
        <taxon>Viridiplantae</taxon>
        <taxon>Streptophyta</taxon>
        <taxon>Embryophyta</taxon>
        <taxon>Tracheophyta</taxon>
        <taxon>Spermatophyta</taxon>
        <taxon>Magnoliopsida</taxon>
        <taxon>eudicotyledons</taxon>
        <taxon>Gunneridae</taxon>
        <taxon>Pentapetalae</taxon>
        <taxon>Dilleniales</taxon>
        <taxon>Dilleniaceae</taxon>
        <taxon>Dillenia</taxon>
    </lineage>
</organism>
<keyword evidence="9" id="KW-1185">Reference proteome</keyword>
<keyword evidence="3" id="KW-0346">Stress response</keyword>
<dbReference type="GO" id="GO:0006950">
    <property type="term" value="P:response to stress"/>
    <property type="evidence" value="ECO:0007669"/>
    <property type="project" value="UniProtKB-ARBA"/>
</dbReference>
<dbReference type="InterPro" id="IPR008978">
    <property type="entry name" value="HSP20-like_chaperone"/>
</dbReference>